<evidence type="ECO:0000313" key="3">
    <source>
        <dbReference type="Proteomes" id="UP001314205"/>
    </source>
</evidence>
<name>A0AAV1LNZ1_9NEOP</name>
<reference evidence="2 3" key="1">
    <citation type="submission" date="2023-11" db="EMBL/GenBank/DDBJ databases">
        <authorList>
            <person name="Hedman E."/>
            <person name="Englund M."/>
            <person name="Stromberg M."/>
            <person name="Nyberg Akerstrom W."/>
            <person name="Nylinder S."/>
            <person name="Jareborg N."/>
            <person name="Kallberg Y."/>
            <person name="Kronander E."/>
        </authorList>
    </citation>
    <scope>NUCLEOTIDE SEQUENCE [LARGE SCALE GENOMIC DNA]</scope>
</reference>
<feature type="region of interest" description="Disordered" evidence="1">
    <location>
        <begin position="158"/>
        <end position="185"/>
    </location>
</feature>
<proteinExistence type="predicted"/>
<gene>
    <name evidence="2" type="ORF">PARMNEM_LOCUS15903</name>
</gene>
<sequence>MAIITVPGDHLVATTTAEIFHSEDMDSEIHLAINGLESSTVIARQGYAWTQRPRRPAKCNSENDLTRLENDMTSLSSMLFDNTMDSLPNLSTIENPKVVELKINTDNLALKLQSGHNEIENLITENFKLKRTNDILTKQSKTETATYTYTYSDSNMHKKDNSNMRITKGNNSFSNKSETALNVQQ</sequence>
<accession>A0AAV1LNZ1</accession>
<organism evidence="2 3">
    <name type="scientific">Parnassius mnemosyne</name>
    <name type="common">clouded apollo</name>
    <dbReference type="NCBI Taxonomy" id="213953"/>
    <lineage>
        <taxon>Eukaryota</taxon>
        <taxon>Metazoa</taxon>
        <taxon>Ecdysozoa</taxon>
        <taxon>Arthropoda</taxon>
        <taxon>Hexapoda</taxon>
        <taxon>Insecta</taxon>
        <taxon>Pterygota</taxon>
        <taxon>Neoptera</taxon>
        <taxon>Endopterygota</taxon>
        <taxon>Lepidoptera</taxon>
        <taxon>Glossata</taxon>
        <taxon>Ditrysia</taxon>
        <taxon>Papilionoidea</taxon>
        <taxon>Papilionidae</taxon>
        <taxon>Parnassiinae</taxon>
        <taxon>Parnassini</taxon>
        <taxon>Parnassius</taxon>
        <taxon>Driopa</taxon>
    </lineage>
</organism>
<dbReference type="EMBL" id="CAVLGL010000093">
    <property type="protein sequence ID" value="CAK1596575.1"/>
    <property type="molecule type" value="Genomic_DNA"/>
</dbReference>
<dbReference type="AlphaFoldDB" id="A0AAV1LNZ1"/>
<feature type="compositionally biased region" description="Polar residues" evidence="1">
    <location>
        <begin position="163"/>
        <end position="185"/>
    </location>
</feature>
<keyword evidence="3" id="KW-1185">Reference proteome</keyword>
<dbReference type="Proteomes" id="UP001314205">
    <property type="component" value="Unassembled WGS sequence"/>
</dbReference>
<evidence type="ECO:0000313" key="2">
    <source>
        <dbReference type="EMBL" id="CAK1596575.1"/>
    </source>
</evidence>
<evidence type="ECO:0000256" key="1">
    <source>
        <dbReference type="SAM" id="MobiDB-lite"/>
    </source>
</evidence>
<protein>
    <submittedName>
        <fullName evidence="2">Uncharacterized protein</fullName>
    </submittedName>
</protein>
<comment type="caution">
    <text evidence="2">The sequence shown here is derived from an EMBL/GenBank/DDBJ whole genome shotgun (WGS) entry which is preliminary data.</text>
</comment>